<dbReference type="CDD" id="cd06850">
    <property type="entry name" value="biotinyl_domain"/>
    <property type="match status" value="1"/>
</dbReference>
<dbReference type="NCBIfam" id="TIGR00531">
    <property type="entry name" value="BCCP"/>
    <property type="match status" value="1"/>
</dbReference>
<name>A0A345UAU0_9FLOR</name>
<dbReference type="GO" id="GO:0009507">
    <property type="term" value="C:chloroplast"/>
    <property type="evidence" value="ECO:0007669"/>
    <property type="project" value="UniProtKB-SubCell"/>
</dbReference>
<accession>A0A345UAU0</accession>
<sequence length="166" mass="19119">MKFQIRDLKNLLCSIKNSKIDRIHIKSNRFELLINKKHIDLYFNSRIVNIKNYSNTSLSTKKLKKENKKQVKYRKNHNNSIHAEGSTTYSTILSPMVGTFYRSPAPNEPSFVKTNDTIEKRQTVCIIEAMKLMNEIEAEVSGKIVDILVKDGEIVDCGQALMRVQT</sequence>
<dbReference type="RefSeq" id="YP_009511699.1">
    <property type="nucleotide sequence ID" value="NC_039145.1"/>
</dbReference>
<evidence type="ECO:0000256" key="3">
    <source>
        <dbReference type="RuleBase" id="RU364072"/>
    </source>
</evidence>
<proteinExistence type="predicted"/>
<organism evidence="5">
    <name type="scientific">Melanthalia intermedia</name>
    <dbReference type="NCBI Taxonomy" id="172989"/>
    <lineage>
        <taxon>Eukaryota</taxon>
        <taxon>Rhodophyta</taxon>
        <taxon>Florideophyceae</taxon>
        <taxon>Rhodymeniophycidae</taxon>
        <taxon>Gracilariales</taxon>
        <taxon>Gracilariaceae</taxon>
        <taxon>Melanthalia</taxon>
    </lineage>
</organism>
<keyword evidence="2 3" id="KW-0092">Biotin</keyword>
<dbReference type="PRINTS" id="PR01071">
    <property type="entry name" value="ACOABIOTINCC"/>
</dbReference>
<geneLocation type="chloroplast" evidence="5"/>
<dbReference type="InterPro" id="IPR011053">
    <property type="entry name" value="Single_hybrid_motif"/>
</dbReference>
<keyword evidence="3" id="KW-0275">Fatty acid biosynthesis</keyword>
<gene>
    <name evidence="5" type="primary">accB</name>
</gene>
<evidence type="ECO:0000313" key="5">
    <source>
        <dbReference type="EMBL" id="AXI97576.1"/>
    </source>
</evidence>
<comment type="function">
    <text evidence="3">This protein is a component of the acetyl coenzyme A carboxylase complex; first, biotin carboxylase catalyzes the carboxylation of the carrier protein and then the transcarboxylase transfers the carboxyl group to form malonyl-CoA.</text>
</comment>
<evidence type="ECO:0000256" key="1">
    <source>
        <dbReference type="ARBA" id="ARBA00017562"/>
    </source>
</evidence>
<dbReference type="InterPro" id="IPR050709">
    <property type="entry name" value="Biotin_Carboxyl_Carrier/Decarb"/>
</dbReference>
<reference evidence="5" key="1">
    <citation type="submission" date="2018-05" db="EMBL/GenBank/DDBJ databases">
        <title>Organellar genomes of Gracilariaceae.</title>
        <authorList>
            <person name="Iha C."/>
            <person name="Oliveira M.C."/>
        </authorList>
    </citation>
    <scope>NUCLEOTIDE SEQUENCE</scope>
</reference>
<dbReference type="AlphaFoldDB" id="A0A345UAU0"/>
<comment type="pathway">
    <text evidence="3">Lipid metabolism; fatty acid biosynthesis.</text>
</comment>
<dbReference type="GO" id="GO:0009317">
    <property type="term" value="C:acetyl-CoA carboxylase complex"/>
    <property type="evidence" value="ECO:0007669"/>
    <property type="project" value="InterPro"/>
</dbReference>
<keyword evidence="3" id="KW-0443">Lipid metabolism</keyword>
<keyword evidence="3 5" id="KW-0150">Chloroplast</keyword>
<dbReference type="EMBL" id="MH396016">
    <property type="protein sequence ID" value="AXI97576.1"/>
    <property type="molecule type" value="Genomic_DNA"/>
</dbReference>
<keyword evidence="3 5" id="KW-0934">Plastid</keyword>
<dbReference type="InterPro" id="IPR000089">
    <property type="entry name" value="Biotin_lipoyl"/>
</dbReference>
<evidence type="ECO:0000256" key="2">
    <source>
        <dbReference type="ARBA" id="ARBA00023267"/>
    </source>
</evidence>
<dbReference type="InterPro" id="IPR001249">
    <property type="entry name" value="AcCoA_biotinCC"/>
</dbReference>
<dbReference type="GO" id="GO:0003989">
    <property type="term" value="F:acetyl-CoA carboxylase activity"/>
    <property type="evidence" value="ECO:0007669"/>
    <property type="project" value="InterPro"/>
</dbReference>
<dbReference type="PROSITE" id="PS50968">
    <property type="entry name" value="BIOTINYL_LIPOYL"/>
    <property type="match status" value="1"/>
</dbReference>
<dbReference type="GeneID" id="37624255"/>
<protein>
    <recommendedName>
        <fullName evidence="1 3">Biotin carboxyl carrier protein of acetyl-CoA carboxylase</fullName>
    </recommendedName>
</protein>
<dbReference type="UniPathway" id="UPA00094"/>
<evidence type="ECO:0000259" key="4">
    <source>
        <dbReference type="PROSITE" id="PS50968"/>
    </source>
</evidence>
<comment type="subcellular location">
    <subcellularLocation>
        <location evidence="3">Plastid</location>
        <location evidence="3">Chloroplast</location>
    </subcellularLocation>
</comment>
<keyword evidence="3" id="KW-0276">Fatty acid metabolism</keyword>
<keyword evidence="3" id="KW-0444">Lipid biosynthesis</keyword>
<dbReference type="Gene3D" id="2.40.50.100">
    <property type="match status" value="1"/>
</dbReference>
<dbReference type="PANTHER" id="PTHR45266:SF3">
    <property type="entry name" value="OXALOACETATE DECARBOXYLASE ALPHA CHAIN"/>
    <property type="match status" value="1"/>
</dbReference>
<feature type="domain" description="Lipoyl-binding" evidence="4">
    <location>
        <begin position="89"/>
        <end position="165"/>
    </location>
</feature>
<dbReference type="PANTHER" id="PTHR45266">
    <property type="entry name" value="OXALOACETATE DECARBOXYLASE ALPHA CHAIN"/>
    <property type="match status" value="1"/>
</dbReference>
<dbReference type="SUPFAM" id="SSF51230">
    <property type="entry name" value="Single hybrid motif"/>
    <property type="match status" value="1"/>
</dbReference>
<dbReference type="Pfam" id="PF00364">
    <property type="entry name" value="Biotin_lipoyl"/>
    <property type="match status" value="1"/>
</dbReference>
<dbReference type="GO" id="GO:0006633">
    <property type="term" value="P:fatty acid biosynthetic process"/>
    <property type="evidence" value="ECO:0007669"/>
    <property type="project" value="UniProtKB-UniPathway"/>
</dbReference>